<dbReference type="Proteomes" id="UP000324897">
    <property type="component" value="Chromosome 1"/>
</dbReference>
<comment type="caution">
    <text evidence="1">The sequence shown here is derived from an EMBL/GenBank/DDBJ whole genome shotgun (WGS) entry which is preliminary data.</text>
</comment>
<evidence type="ECO:0000313" key="1">
    <source>
        <dbReference type="EMBL" id="TVU33100.1"/>
    </source>
</evidence>
<sequence length="140" mass="15454">MGHKGKMTSVDFVDRRARPFNPKDVRATIELLDMCIKALQNKRCSTREAALEALAGALESLPPPDELDSRCFNIFSIYGVCIKEGIMAEPFPLLTRTIQGQCVAHDDAPTMVAALECLAAVTFARERSMTAVWDVIISPR</sequence>
<dbReference type="PANTHER" id="PTHR12354">
    <property type="entry name" value="INTERFERON-RELATED DEVELOPMENTAL REGULATOR"/>
    <property type="match status" value="1"/>
</dbReference>
<dbReference type="PANTHER" id="PTHR12354:SF11">
    <property type="entry name" value="OS02G0219050 PROTEIN"/>
    <property type="match status" value="1"/>
</dbReference>
<dbReference type="EMBL" id="RWGY01000011">
    <property type="protein sequence ID" value="TVU33100.1"/>
    <property type="molecule type" value="Genomic_DNA"/>
</dbReference>
<proteinExistence type="predicted"/>
<dbReference type="InterPro" id="IPR039777">
    <property type="entry name" value="IFRD"/>
</dbReference>
<evidence type="ECO:0008006" key="3">
    <source>
        <dbReference type="Google" id="ProtNLM"/>
    </source>
</evidence>
<reference evidence="1 2" key="1">
    <citation type="journal article" date="2019" name="Sci. Rep.">
        <title>A high-quality genome of Eragrostis curvula grass provides insights into Poaceae evolution and supports new strategies to enhance forage quality.</title>
        <authorList>
            <person name="Carballo J."/>
            <person name="Santos B.A.C.M."/>
            <person name="Zappacosta D."/>
            <person name="Garbus I."/>
            <person name="Selva J.P."/>
            <person name="Gallo C.A."/>
            <person name="Diaz A."/>
            <person name="Albertini E."/>
            <person name="Caccamo M."/>
            <person name="Echenique V."/>
        </authorList>
    </citation>
    <scope>NUCLEOTIDE SEQUENCE [LARGE SCALE GENOMIC DNA]</scope>
    <source>
        <strain evidence="2">cv. Victoria</strain>
        <tissue evidence="1">Leaf</tissue>
    </source>
</reference>
<dbReference type="AlphaFoldDB" id="A0A5J9VE13"/>
<gene>
    <name evidence="1" type="ORF">EJB05_24885</name>
</gene>
<feature type="non-terminal residue" evidence="1">
    <location>
        <position position="1"/>
    </location>
</feature>
<keyword evidence="2" id="KW-1185">Reference proteome</keyword>
<evidence type="ECO:0000313" key="2">
    <source>
        <dbReference type="Proteomes" id="UP000324897"/>
    </source>
</evidence>
<protein>
    <recommendedName>
        <fullName evidence="3">Interferon-related developmental regulator N-terminal domain-containing protein</fullName>
    </recommendedName>
</protein>
<name>A0A5J9VE13_9POAL</name>
<dbReference type="Gramene" id="TVU33100">
    <property type="protein sequence ID" value="TVU33100"/>
    <property type="gene ID" value="EJB05_24885"/>
</dbReference>
<accession>A0A5J9VE13</accession>
<organism evidence="1 2">
    <name type="scientific">Eragrostis curvula</name>
    <name type="common">weeping love grass</name>
    <dbReference type="NCBI Taxonomy" id="38414"/>
    <lineage>
        <taxon>Eukaryota</taxon>
        <taxon>Viridiplantae</taxon>
        <taxon>Streptophyta</taxon>
        <taxon>Embryophyta</taxon>
        <taxon>Tracheophyta</taxon>
        <taxon>Spermatophyta</taxon>
        <taxon>Magnoliopsida</taxon>
        <taxon>Liliopsida</taxon>
        <taxon>Poales</taxon>
        <taxon>Poaceae</taxon>
        <taxon>PACMAD clade</taxon>
        <taxon>Chloridoideae</taxon>
        <taxon>Eragrostideae</taxon>
        <taxon>Eragrostidinae</taxon>
        <taxon>Eragrostis</taxon>
    </lineage>
</organism>